<comment type="similarity">
    <text evidence="1">Belongs to the LytR/CpsA/Psr (LCP) family.</text>
</comment>
<dbReference type="Pfam" id="PF03816">
    <property type="entry name" value="LytR_cpsA_psr"/>
    <property type="match status" value="1"/>
</dbReference>
<dbReference type="PANTHER" id="PTHR33392">
    <property type="entry name" value="POLYISOPRENYL-TEICHOIC ACID--PEPTIDOGLYCAN TEICHOIC ACID TRANSFERASE TAGU"/>
    <property type="match status" value="1"/>
</dbReference>
<accession>A0A1F4Q426</accession>
<dbReference type="InterPro" id="IPR050922">
    <property type="entry name" value="LytR/CpsA/Psr_CW_biosynth"/>
</dbReference>
<proteinExistence type="inferred from homology"/>
<evidence type="ECO:0000256" key="1">
    <source>
        <dbReference type="ARBA" id="ARBA00006068"/>
    </source>
</evidence>
<gene>
    <name evidence="3" type="ORF">A2625_01555</name>
</gene>
<comment type="caution">
    <text evidence="3">The sequence shown here is derived from an EMBL/GenBank/DDBJ whole genome shotgun (WGS) entry which is preliminary data.</text>
</comment>
<dbReference type="NCBIfam" id="TIGR00350">
    <property type="entry name" value="lytR_cpsA_psr"/>
    <property type="match status" value="1"/>
</dbReference>
<feature type="domain" description="Cell envelope-related transcriptional attenuator" evidence="2">
    <location>
        <begin position="63"/>
        <end position="208"/>
    </location>
</feature>
<reference evidence="3 4" key="1">
    <citation type="journal article" date="2016" name="Nat. Commun.">
        <title>Thousands of microbial genomes shed light on interconnected biogeochemical processes in an aquifer system.</title>
        <authorList>
            <person name="Anantharaman K."/>
            <person name="Brown C.T."/>
            <person name="Hug L.A."/>
            <person name="Sharon I."/>
            <person name="Castelle C.J."/>
            <person name="Probst A.J."/>
            <person name="Thomas B.C."/>
            <person name="Singh A."/>
            <person name="Wilkins M.J."/>
            <person name="Karaoz U."/>
            <person name="Brodie E.L."/>
            <person name="Williams K.H."/>
            <person name="Hubbard S.S."/>
            <person name="Banfield J.F."/>
        </authorList>
    </citation>
    <scope>NUCLEOTIDE SEQUENCE [LARGE SCALE GENOMIC DNA]</scope>
</reference>
<dbReference type="Gene3D" id="3.40.630.190">
    <property type="entry name" value="LCP protein"/>
    <property type="match status" value="1"/>
</dbReference>
<dbReference type="InterPro" id="IPR004474">
    <property type="entry name" value="LytR_CpsA_psr"/>
</dbReference>
<protein>
    <recommendedName>
        <fullName evidence="2">Cell envelope-related transcriptional attenuator domain-containing protein</fullName>
    </recommendedName>
</protein>
<evidence type="ECO:0000313" key="3">
    <source>
        <dbReference type="EMBL" id="OGB90012.1"/>
    </source>
</evidence>
<dbReference type="EMBL" id="METM01000016">
    <property type="protein sequence ID" value="OGB90012.1"/>
    <property type="molecule type" value="Genomic_DNA"/>
</dbReference>
<organism evidence="3 4">
    <name type="scientific">candidate division WOR-1 bacterium RIFCSPHIGHO2_01_FULL_53_15</name>
    <dbReference type="NCBI Taxonomy" id="1802564"/>
    <lineage>
        <taxon>Bacteria</taxon>
        <taxon>Bacillati</taxon>
        <taxon>Saganbacteria</taxon>
    </lineage>
</organism>
<evidence type="ECO:0000313" key="4">
    <source>
        <dbReference type="Proteomes" id="UP000178724"/>
    </source>
</evidence>
<evidence type="ECO:0000259" key="2">
    <source>
        <dbReference type="Pfam" id="PF03816"/>
    </source>
</evidence>
<name>A0A1F4Q426_UNCSA</name>
<sequence>MKRFLVVIMVLLVGAAALVGFTVSLAARLALFDVFLSLTPTAPILSETNILVLGVDNTSGRLSDTMMVLHVSPARRSAAVVSVPRDTIVTIPGRGLDKVNAAFAYGGIELARKTIEDFLRVSLPYYILIDLSEIEDIVDRLGGITVNVEKRMYYKDYAGGLEIDLQPGVQKLNGKQAMDYLRFRHTDGDFARIGRQQNFLRDLAAEMMKRENLLKSPSLFLSMLGSINTNLNSREILGLSLALRAATELGQIGMTMIPGADLMVDGIYYWKPDELEVRKIVDQLLSGRALAAAGQGQEVKD</sequence>
<dbReference type="AlphaFoldDB" id="A0A1F4Q426"/>
<dbReference type="Proteomes" id="UP000178724">
    <property type="component" value="Unassembled WGS sequence"/>
</dbReference>
<dbReference type="PANTHER" id="PTHR33392:SF6">
    <property type="entry name" value="POLYISOPRENYL-TEICHOIC ACID--PEPTIDOGLYCAN TEICHOIC ACID TRANSFERASE TAGU"/>
    <property type="match status" value="1"/>
</dbReference>